<name>A0A319F103_9EURO</name>
<dbReference type="EMBL" id="KZ825814">
    <property type="protein sequence ID" value="PYH98202.1"/>
    <property type="molecule type" value="Genomic_DNA"/>
</dbReference>
<sequence>MISLNLVLCLRLNTVDITCLFALLPWFSASLNAAQSTDDPVRHDLPLNPLIKFVIIERVHGFATTKS</sequence>
<accession>A0A319F103</accession>
<evidence type="ECO:0000313" key="2">
    <source>
        <dbReference type="Proteomes" id="UP000247810"/>
    </source>
</evidence>
<reference evidence="1 2" key="1">
    <citation type="submission" date="2018-02" db="EMBL/GenBank/DDBJ databases">
        <title>The genomes of Aspergillus section Nigri reveals drivers in fungal speciation.</title>
        <authorList>
            <consortium name="DOE Joint Genome Institute"/>
            <person name="Vesth T.C."/>
            <person name="Nybo J."/>
            <person name="Theobald S."/>
            <person name="Brandl J."/>
            <person name="Frisvad J.C."/>
            <person name="Nielsen K.F."/>
            <person name="Lyhne E.K."/>
            <person name="Kogle M.E."/>
            <person name="Kuo A."/>
            <person name="Riley R."/>
            <person name="Clum A."/>
            <person name="Nolan M."/>
            <person name="Lipzen A."/>
            <person name="Salamov A."/>
            <person name="Henrissat B."/>
            <person name="Wiebenga A."/>
            <person name="De vries R.P."/>
            <person name="Grigoriev I.V."/>
            <person name="Mortensen U.H."/>
            <person name="Andersen M.R."/>
            <person name="Baker S.E."/>
        </authorList>
    </citation>
    <scope>NUCLEOTIDE SEQUENCE [LARGE SCALE GENOMIC DNA]</scope>
    <source>
        <strain evidence="1 2">CBS 707.79</strain>
    </source>
</reference>
<proteinExistence type="predicted"/>
<organism evidence="1 2">
    <name type="scientific">Aspergillus ellipticus CBS 707.79</name>
    <dbReference type="NCBI Taxonomy" id="1448320"/>
    <lineage>
        <taxon>Eukaryota</taxon>
        <taxon>Fungi</taxon>
        <taxon>Dikarya</taxon>
        <taxon>Ascomycota</taxon>
        <taxon>Pezizomycotina</taxon>
        <taxon>Eurotiomycetes</taxon>
        <taxon>Eurotiomycetidae</taxon>
        <taxon>Eurotiales</taxon>
        <taxon>Aspergillaceae</taxon>
        <taxon>Aspergillus</taxon>
        <taxon>Aspergillus subgen. Circumdati</taxon>
    </lineage>
</organism>
<gene>
    <name evidence="1" type="ORF">BO71DRAFT_395496</name>
</gene>
<protein>
    <submittedName>
        <fullName evidence="1">Uncharacterized protein</fullName>
    </submittedName>
</protein>
<evidence type="ECO:0000313" key="1">
    <source>
        <dbReference type="EMBL" id="PYH98202.1"/>
    </source>
</evidence>
<dbReference type="VEuPathDB" id="FungiDB:BO71DRAFT_395496"/>
<dbReference type="Proteomes" id="UP000247810">
    <property type="component" value="Unassembled WGS sequence"/>
</dbReference>
<keyword evidence="2" id="KW-1185">Reference proteome</keyword>
<dbReference type="AlphaFoldDB" id="A0A319F103"/>